<evidence type="ECO:0000313" key="12">
    <source>
        <dbReference type="Proteomes" id="UP000580250"/>
    </source>
</evidence>
<sequence>MQRNFVKQCKVCGTKENVCFHYGVITCRACGSFFRRYLDNDKSKYSKCNYKCLQKQFSNKNKDEKSEGNWEQCKKCRLDKCFSVGMKKLEVGYLRQDVCREAMEGKGKEIKLSNPSIVNITINDLNLINSILPIIEAKKRIMHAFNDLDDIFLYGPILFEEIISSNFNIFRLTGTFSPNPSPIPLDELKSWESSLQDEGLVNTRCQKSLLVDRFLCFSIAKSMPVFEKLTLSDQIAHLRRIFCMYIPFTASYLAWELGFETWIRKDGVMSAFITKNSKYSCDERLISNC</sequence>
<dbReference type="GO" id="GO:0043565">
    <property type="term" value="F:sequence-specific DNA binding"/>
    <property type="evidence" value="ECO:0007669"/>
    <property type="project" value="InterPro"/>
</dbReference>
<reference evidence="11 12" key="1">
    <citation type="submission" date="2020-08" db="EMBL/GenBank/DDBJ databases">
        <authorList>
            <person name="Koutsovoulos G."/>
            <person name="Danchin GJ E."/>
        </authorList>
    </citation>
    <scope>NUCLEOTIDE SEQUENCE [LARGE SCALE GENOMIC DNA]</scope>
</reference>
<dbReference type="PRINTS" id="PR00047">
    <property type="entry name" value="STROIDFINGER"/>
</dbReference>
<evidence type="ECO:0000313" key="11">
    <source>
        <dbReference type="EMBL" id="CAD2184515.1"/>
    </source>
</evidence>
<keyword evidence="9" id="KW-0539">Nucleus</keyword>
<dbReference type="Gene3D" id="3.30.50.10">
    <property type="entry name" value="Erythroid Transcription Factor GATA-1, subunit A"/>
    <property type="match status" value="1"/>
</dbReference>
<comment type="caution">
    <text evidence="11">The sequence shown here is derived from an EMBL/GenBank/DDBJ whole genome shotgun (WGS) entry which is preliminary data.</text>
</comment>
<proteinExistence type="inferred from homology"/>
<gene>
    <name evidence="11" type="ORF">MENT_LOCUS36877</name>
</gene>
<dbReference type="Pfam" id="PF00105">
    <property type="entry name" value="zf-C4"/>
    <property type="match status" value="1"/>
</dbReference>
<keyword evidence="7" id="KW-0804">Transcription</keyword>
<evidence type="ECO:0000256" key="3">
    <source>
        <dbReference type="ARBA" id="ARBA00022771"/>
    </source>
</evidence>
<evidence type="ECO:0000256" key="6">
    <source>
        <dbReference type="ARBA" id="ARBA00023125"/>
    </source>
</evidence>
<keyword evidence="5" id="KW-0805">Transcription regulation</keyword>
<keyword evidence="6" id="KW-0238">DNA-binding</keyword>
<dbReference type="GO" id="GO:0003700">
    <property type="term" value="F:DNA-binding transcription factor activity"/>
    <property type="evidence" value="ECO:0007669"/>
    <property type="project" value="InterPro"/>
</dbReference>
<dbReference type="InterPro" id="IPR001628">
    <property type="entry name" value="Znf_hrmn_rcpt"/>
</dbReference>
<dbReference type="PANTHER" id="PTHR24083">
    <property type="entry name" value="NUCLEAR HORMONE RECEPTOR"/>
    <property type="match status" value="1"/>
</dbReference>
<evidence type="ECO:0000259" key="10">
    <source>
        <dbReference type="PROSITE" id="PS51030"/>
    </source>
</evidence>
<keyword evidence="8" id="KW-0675">Receptor</keyword>
<dbReference type="PROSITE" id="PS51030">
    <property type="entry name" value="NUCLEAR_REC_DBD_2"/>
    <property type="match status" value="1"/>
</dbReference>
<dbReference type="SUPFAM" id="SSF57716">
    <property type="entry name" value="Glucocorticoid receptor-like (DNA-binding domain)"/>
    <property type="match status" value="1"/>
</dbReference>
<feature type="domain" description="Nuclear receptor" evidence="10">
    <location>
        <begin position="6"/>
        <end position="93"/>
    </location>
</feature>
<keyword evidence="2" id="KW-0479">Metal-binding</keyword>
<keyword evidence="4" id="KW-0862">Zinc</keyword>
<dbReference type="Proteomes" id="UP000580250">
    <property type="component" value="Unassembled WGS sequence"/>
</dbReference>
<comment type="similarity">
    <text evidence="1">Belongs to the nuclear hormone receptor family.</text>
</comment>
<dbReference type="EMBL" id="CAJEWN010000505">
    <property type="protein sequence ID" value="CAD2184515.1"/>
    <property type="molecule type" value="Genomic_DNA"/>
</dbReference>
<evidence type="ECO:0000256" key="8">
    <source>
        <dbReference type="ARBA" id="ARBA00023170"/>
    </source>
</evidence>
<dbReference type="InterPro" id="IPR050274">
    <property type="entry name" value="Nuclear_hormone_rcpt_NR2"/>
</dbReference>
<evidence type="ECO:0000256" key="2">
    <source>
        <dbReference type="ARBA" id="ARBA00022723"/>
    </source>
</evidence>
<organism evidence="11 12">
    <name type="scientific">Meloidogyne enterolobii</name>
    <name type="common">Root-knot nematode worm</name>
    <name type="synonym">Meloidogyne mayaguensis</name>
    <dbReference type="NCBI Taxonomy" id="390850"/>
    <lineage>
        <taxon>Eukaryota</taxon>
        <taxon>Metazoa</taxon>
        <taxon>Ecdysozoa</taxon>
        <taxon>Nematoda</taxon>
        <taxon>Chromadorea</taxon>
        <taxon>Rhabditida</taxon>
        <taxon>Tylenchina</taxon>
        <taxon>Tylenchomorpha</taxon>
        <taxon>Tylenchoidea</taxon>
        <taxon>Meloidogynidae</taxon>
        <taxon>Meloidogyninae</taxon>
        <taxon>Meloidogyne</taxon>
    </lineage>
</organism>
<evidence type="ECO:0000256" key="9">
    <source>
        <dbReference type="ARBA" id="ARBA00023242"/>
    </source>
</evidence>
<dbReference type="PROSITE" id="PS00031">
    <property type="entry name" value="NUCLEAR_REC_DBD_1"/>
    <property type="match status" value="1"/>
</dbReference>
<dbReference type="InterPro" id="IPR013088">
    <property type="entry name" value="Znf_NHR/GATA"/>
</dbReference>
<keyword evidence="3" id="KW-0863">Zinc-finger</keyword>
<evidence type="ECO:0000256" key="1">
    <source>
        <dbReference type="ARBA" id="ARBA00005993"/>
    </source>
</evidence>
<protein>
    <recommendedName>
        <fullName evidence="10">Nuclear receptor domain-containing protein</fullName>
    </recommendedName>
</protein>
<dbReference type="SMART" id="SM00399">
    <property type="entry name" value="ZnF_C4"/>
    <property type="match status" value="1"/>
</dbReference>
<dbReference type="GO" id="GO:0008270">
    <property type="term" value="F:zinc ion binding"/>
    <property type="evidence" value="ECO:0007669"/>
    <property type="project" value="UniProtKB-KW"/>
</dbReference>
<evidence type="ECO:0000256" key="4">
    <source>
        <dbReference type="ARBA" id="ARBA00022833"/>
    </source>
</evidence>
<dbReference type="AlphaFoldDB" id="A0A6V7WBZ4"/>
<evidence type="ECO:0000256" key="5">
    <source>
        <dbReference type="ARBA" id="ARBA00023015"/>
    </source>
</evidence>
<accession>A0A6V7WBZ4</accession>
<evidence type="ECO:0000256" key="7">
    <source>
        <dbReference type="ARBA" id="ARBA00023163"/>
    </source>
</evidence>
<name>A0A6V7WBZ4_MELEN</name>